<dbReference type="RefSeq" id="WP_274942211.1">
    <property type="nucleotide sequence ID" value="NZ_JANWOI010000001.1"/>
</dbReference>
<feature type="active site" description="Proton acceptor" evidence="3">
    <location>
        <position position="186"/>
    </location>
</feature>
<reference evidence="6" key="2">
    <citation type="journal article" date="2023" name="Syst. Appl. Microbiol.">
        <title>Govania unica gen. nov., sp. nov., a rare biosphere bacterium that represents a novel family in the class Alphaproteobacteria.</title>
        <authorList>
            <person name="Vandamme P."/>
            <person name="Peeters C."/>
            <person name="Hettiarachchi A."/>
            <person name="Cnockaert M."/>
            <person name="Carlier A."/>
        </authorList>
    </citation>
    <scope>NUCLEOTIDE SEQUENCE</scope>
    <source>
        <strain evidence="6">LMG 31809</strain>
    </source>
</reference>
<dbReference type="PANTHER" id="PTHR30244">
    <property type="entry name" value="TRANSAMINASE"/>
    <property type="match status" value="1"/>
</dbReference>
<evidence type="ECO:0000256" key="4">
    <source>
        <dbReference type="PIRSR" id="PIRSR000390-2"/>
    </source>
</evidence>
<dbReference type="CDD" id="cd00616">
    <property type="entry name" value="AHBA_syn"/>
    <property type="match status" value="1"/>
</dbReference>
<evidence type="ECO:0000256" key="2">
    <source>
        <dbReference type="ARBA" id="ARBA00037999"/>
    </source>
</evidence>
<dbReference type="GO" id="GO:0008483">
    <property type="term" value="F:transaminase activity"/>
    <property type="evidence" value="ECO:0007669"/>
    <property type="project" value="UniProtKB-KW"/>
</dbReference>
<gene>
    <name evidence="6" type="ORF">NYP16_00840</name>
</gene>
<dbReference type="InterPro" id="IPR015422">
    <property type="entry name" value="PyrdxlP-dep_Trfase_small"/>
</dbReference>
<dbReference type="GO" id="GO:0030170">
    <property type="term" value="F:pyridoxal phosphate binding"/>
    <property type="evidence" value="ECO:0007669"/>
    <property type="project" value="UniProtKB-ARBA"/>
</dbReference>
<dbReference type="Pfam" id="PF01041">
    <property type="entry name" value="DegT_DnrJ_EryC1"/>
    <property type="match status" value="1"/>
</dbReference>
<sequence length="370" mass="41017">MTVPFLDLKATYLELKDEFDAAYARVMDSGWYILGDEVEAFEQEFAAYCGTRHCIGVANGLDALMLVLRAWEIGPGDEVIVPSNTYIASWLAVTYVGATPVPVEPDITTYNLDPDLIEAAITPRTRAIMPVHLYGQPADMDRINAIARKHNLKVLEDSAQAHGSRYRGRRAGSLGDASGFSFYPGKNLGAFGDGGAITTDDAALAERVRMLRNYGSRVKYHNELQGVNSRLDPLQAAFLRVKLPHLDNWNARRKAIAQAYLTALSNSPLILPTVPDWAEPVWHLFVVRTQDRERIRQQLQTADVSSMIHYPVPPHLQPAYADLEMTSGALPIAETIHNEVMSLPIGPHLPTEQLNATIVALKNTIIFFQD</sequence>
<feature type="modified residue" description="N6-(pyridoxal phosphate)lysine" evidence="4">
    <location>
        <position position="186"/>
    </location>
</feature>
<evidence type="ECO:0000313" key="6">
    <source>
        <dbReference type="EMBL" id="MDA5192505.1"/>
    </source>
</evidence>
<dbReference type="Gene3D" id="3.40.640.10">
    <property type="entry name" value="Type I PLP-dependent aspartate aminotransferase-like (Major domain)"/>
    <property type="match status" value="1"/>
</dbReference>
<reference evidence="6" key="1">
    <citation type="submission" date="2022-08" db="EMBL/GenBank/DDBJ databases">
        <authorList>
            <person name="Vandamme P."/>
            <person name="Hettiarachchi A."/>
            <person name="Peeters C."/>
            <person name="Cnockaert M."/>
            <person name="Carlier A."/>
        </authorList>
    </citation>
    <scope>NUCLEOTIDE SEQUENCE</scope>
    <source>
        <strain evidence="6">LMG 31809</strain>
    </source>
</reference>
<dbReference type="EMBL" id="JANWOI010000001">
    <property type="protein sequence ID" value="MDA5192505.1"/>
    <property type="molecule type" value="Genomic_DNA"/>
</dbReference>
<keyword evidence="6" id="KW-0808">Transferase</keyword>
<dbReference type="InterPro" id="IPR000653">
    <property type="entry name" value="DegT/StrS_aminotransferase"/>
</dbReference>
<accession>A0A9X3TVG4</accession>
<dbReference type="GO" id="GO:0000271">
    <property type="term" value="P:polysaccharide biosynthetic process"/>
    <property type="evidence" value="ECO:0007669"/>
    <property type="project" value="TreeGrafter"/>
</dbReference>
<keyword evidence="7" id="KW-1185">Reference proteome</keyword>
<dbReference type="InterPro" id="IPR015424">
    <property type="entry name" value="PyrdxlP-dep_Trfase"/>
</dbReference>
<dbReference type="InterPro" id="IPR015421">
    <property type="entry name" value="PyrdxlP-dep_Trfase_major"/>
</dbReference>
<evidence type="ECO:0000256" key="5">
    <source>
        <dbReference type="RuleBase" id="RU004508"/>
    </source>
</evidence>
<name>A0A9X3TVG4_9PROT</name>
<dbReference type="PIRSF" id="PIRSF000390">
    <property type="entry name" value="PLP_StrS"/>
    <property type="match status" value="1"/>
</dbReference>
<keyword evidence="6" id="KW-0032">Aminotransferase</keyword>
<evidence type="ECO:0000313" key="7">
    <source>
        <dbReference type="Proteomes" id="UP001141619"/>
    </source>
</evidence>
<dbReference type="Proteomes" id="UP001141619">
    <property type="component" value="Unassembled WGS sequence"/>
</dbReference>
<organism evidence="6 7">
    <name type="scientific">Govanella unica</name>
    <dbReference type="NCBI Taxonomy" id="2975056"/>
    <lineage>
        <taxon>Bacteria</taxon>
        <taxon>Pseudomonadati</taxon>
        <taxon>Pseudomonadota</taxon>
        <taxon>Alphaproteobacteria</taxon>
        <taxon>Emcibacterales</taxon>
        <taxon>Govanellaceae</taxon>
        <taxon>Govanella</taxon>
    </lineage>
</organism>
<protein>
    <submittedName>
        <fullName evidence="6">DegT/DnrJ/EryC1/StrS family aminotransferase</fullName>
    </submittedName>
</protein>
<dbReference type="AlphaFoldDB" id="A0A9X3TVG4"/>
<dbReference type="FunFam" id="3.40.640.10:FF:000089">
    <property type="entry name" value="Aminotransferase, DegT/DnrJ/EryC1/StrS family"/>
    <property type="match status" value="1"/>
</dbReference>
<proteinExistence type="inferred from homology"/>
<dbReference type="PANTHER" id="PTHR30244:SF36">
    <property type="entry name" value="3-OXO-GLUCOSE-6-PHOSPHATE:GLUTAMATE AMINOTRANSFERASE"/>
    <property type="match status" value="1"/>
</dbReference>
<dbReference type="Gene3D" id="3.90.1150.10">
    <property type="entry name" value="Aspartate Aminotransferase, domain 1"/>
    <property type="match status" value="1"/>
</dbReference>
<comment type="caution">
    <text evidence="6">The sequence shown here is derived from an EMBL/GenBank/DDBJ whole genome shotgun (WGS) entry which is preliminary data.</text>
</comment>
<dbReference type="SUPFAM" id="SSF53383">
    <property type="entry name" value="PLP-dependent transferases"/>
    <property type="match status" value="1"/>
</dbReference>
<evidence type="ECO:0000256" key="3">
    <source>
        <dbReference type="PIRSR" id="PIRSR000390-1"/>
    </source>
</evidence>
<keyword evidence="1 4" id="KW-0663">Pyridoxal phosphate</keyword>
<comment type="similarity">
    <text evidence="2 5">Belongs to the DegT/DnrJ/EryC1 family.</text>
</comment>
<evidence type="ECO:0000256" key="1">
    <source>
        <dbReference type="ARBA" id="ARBA00022898"/>
    </source>
</evidence>